<keyword evidence="6" id="KW-0067">ATP-binding</keyword>
<feature type="domain" description="AMP-dependent synthetase/ligase" evidence="8">
    <location>
        <begin position="216"/>
        <end position="322"/>
    </location>
</feature>
<comment type="pathway">
    <text evidence="1">Phytoalexin biosynthesis; 3,4',5-trihydroxystilbene biosynthesis; 3,4',5-trihydroxystilbene from trans-4-coumarate: step 1/2.</text>
</comment>
<dbReference type="SUPFAM" id="SSF56801">
    <property type="entry name" value="Acetyl-CoA synthetase-like"/>
    <property type="match status" value="1"/>
</dbReference>
<dbReference type="FunFam" id="3.30.300.30:FF:000004">
    <property type="entry name" value="Acetyl-coenzyme A synthetase"/>
    <property type="match status" value="1"/>
</dbReference>
<evidence type="ECO:0000256" key="4">
    <source>
        <dbReference type="ARBA" id="ARBA00022598"/>
    </source>
</evidence>
<evidence type="ECO:0000313" key="11">
    <source>
        <dbReference type="EMBL" id="WMV17723.1"/>
    </source>
</evidence>
<keyword evidence="5" id="KW-0547">Nucleotide-binding</keyword>
<dbReference type="Gene3D" id="3.30.300.30">
    <property type="match status" value="1"/>
</dbReference>
<comment type="similarity">
    <text evidence="2">Belongs to the ATP-dependent AMP-binding enzyme family.</text>
</comment>
<dbReference type="EC" id="6.2.1.1" evidence="3"/>
<dbReference type="GO" id="GO:0006085">
    <property type="term" value="P:acetyl-CoA biosynthetic process"/>
    <property type="evidence" value="ECO:0007669"/>
    <property type="project" value="TreeGrafter"/>
</dbReference>
<dbReference type="PANTHER" id="PTHR24095">
    <property type="entry name" value="ACETYL-COENZYME A SYNTHETASE"/>
    <property type="match status" value="1"/>
</dbReference>
<evidence type="ECO:0000256" key="7">
    <source>
        <dbReference type="ARBA" id="ARBA00023051"/>
    </source>
</evidence>
<feature type="domain" description="AMP-dependent synthetase/ligase" evidence="8">
    <location>
        <begin position="402"/>
        <end position="699"/>
    </location>
</feature>
<protein>
    <recommendedName>
        <fullName evidence="3">acetate--CoA ligase</fullName>
        <ecNumber evidence="3">6.2.1.1</ecNumber>
    </recommendedName>
</protein>
<feature type="domain" description="Acetyl-coenzyme A synthetase N-terminal" evidence="10">
    <location>
        <begin position="148"/>
        <end position="208"/>
    </location>
</feature>
<evidence type="ECO:0000259" key="10">
    <source>
        <dbReference type="Pfam" id="PF16177"/>
    </source>
</evidence>
<dbReference type="InterPro" id="IPR025110">
    <property type="entry name" value="AMP-bd_C"/>
</dbReference>
<evidence type="ECO:0000256" key="3">
    <source>
        <dbReference type="ARBA" id="ARBA00013275"/>
    </source>
</evidence>
<feature type="domain" description="AMP-binding enzyme C-terminal" evidence="9">
    <location>
        <begin position="761"/>
        <end position="839"/>
    </location>
</feature>
<sequence>MEGSMTHHSNNTTIINSTSCIYTSKSLFPISPTAKSPLNRPSISVKRPSFTFLSRLPSEFGGSPLVRMEDPFTASLSSSTTVSPRKNLTTSNHLRHVESMAHLPSGAGRITRLNALILGEALASEEDDLVFPSEDFSSHAHVSSLQKYLEMYQRSVHDPSGFWSDIASEFYWREKWGQQVYHENFDVRKGKIKIEWFKGGMTNICYNCLDRNIESGKGDKTAIYWEGNEPGLDSSMTYNQLLARVCQLANYLKDVGVHKGDAVVIYLPMLMELPIAMLACARIGAIHSVVFAGFSAESLAQRIIDCRPKVVITCNAVRRGSKIIYLKEIVDSALLESAQKGIVTVSLPLRGSGKVCVHSTLPRPHLWPVGFHWAALSSAASRKYRSLVKNYGYAKGMLTIEDAKKEKRLLAKGSLSRPRDVCLTYENDSAMKKEMTKWTKGRDIWWQDVILKYPVTCDVEWVDAEDPLFLLYTSGSTGKPKGVLHTTGGYMVYTATTFKYAFDYKPTDIYWCTADCGWITGHSYVTYGPLLNGATVVVFEGAPNYPDVGRCWDIVDKYKVSIFYTAPTLVRSLMREGDEARYRESMFSNLHVSRYSRKSLRVLGSVGEPINPSAWRWFFNVIGDARCPISDTWWQTETGGFMITPLPGAWPQKPGSATFPFFGVQDDIIVEANVQPVIVDEKGVEIEGECSGYLCVKSSWPGAFRTLHGDHERYETTYFSAFPGYYFSGDGCSRDKDGYYWLTGRVDDVINVSGHRIGTAEVESALVSHPQCAEAAVVGVEHEVKGQGIYAFVTLVEGVPYSDDLRKSLVMVVRNQIGAFAAPDKIHWAPGLPKTRSGKIMRRILRKIASRQLDELGDTSTLADPTVVDQLIALADC</sequence>
<dbReference type="InterPro" id="IPR000873">
    <property type="entry name" value="AMP-dep_synth/lig_dom"/>
</dbReference>
<dbReference type="EMBL" id="CP133613">
    <property type="protein sequence ID" value="WMV17723.1"/>
    <property type="molecule type" value="Genomic_DNA"/>
</dbReference>
<dbReference type="AlphaFoldDB" id="A0AAF0TIY7"/>
<evidence type="ECO:0000256" key="1">
    <source>
        <dbReference type="ARBA" id="ARBA00004930"/>
    </source>
</evidence>
<dbReference type="CDD" id="cd05966">
    <property type="entry name" value="ACS"/>
    <property type="match status" value="1"/>
</dbReference>
<organism evidence="11 12">
    <name type="scientific">Solanum verrucosum</name>
    <dbReference type="NCBI Taxonomy" id="315347"/>
    <lineage>
        <taxon>Eukaryota</taxon>
        <taxon>Viridiplantae</taxon>
        <taxon>Streptophyta</taxon>
        <taxon>Embryophyta</taxon>
        <taxon>Tracheophyta</taxon>
        <taxon>Spermatophyta</taxon>
        <taxon>Magnoliopsida</taxon>
        <taxon>eudicotyledons</taxon>
        <taxon>Gunneridae</taxon>
        <taxon>Pentapetalae</taxon>
        <taxon>asterids</taxon>
        <taxon>lamiids</taxon>
        <taxon>Solanales</taxon>
        <taxon>Solanaceae</taxon>
        <taxon>Solanoideae</taxon>
        <taxon>Solaneae</taxon>
        <taxon>Solanum</taxon>
    </lineage>
</organism>
<keyword evidence="7" id="KW-0587">Phenylpropanoid metabolism</keyword>
<evidence type="ECO:0000256" key="6">
    <source>
        <dbReference type="ARBA" id="ARBA00022840"/>
    </source>
</evidence>
<reference evidence="11" key="1">
    <citation type="submission" date="2023-08" db="EMBL/GenBank/DDBJ databases">
        <title>A de novo genome assembly of Solanum verrucosum Schlechtendal, a Mexican diploid species geographically isolated from the other diploid A-genome species in potato relatives.</title>
        <authorList>
            <person name="Hosaka K."/>
        </authorList>
    </citation>
    <scope>NUCLEOTIDE SEQUENCE</scope>
    <source>
        <tissue evidence="11">Young leaves</tissue>
    </source>
</reference>
<gene>
    <name evidence="11" type="ORF">MTR67_011108</name>
</gene>
<dbReference type="Pfam" id="PF16177">
    <property type="entry name" value="ACAS_N"/>
    <property type="match status" value="1"/>
</dbReference>
<keyword evidence="12" id="KW-1185">Reference proteome</keyword>
<name>A0AAF0TIY7_SOLVR</name>
<dbReference type="InterPro" id="IPR045851">
    <property type="entry name" value="AMP-bd_C_sf"/>
</dbReference>
<dbReference type="InterPro" id="IPR032387">
    <property type="entry name" value="ACAS_N"/>
</dbReference>
<dbReference type="PANTHER" id="PTHR24095:SF14">
    <property type="entry name" value="ACETYL-COENZYME A SYNTHETASE 1"/>
    <property type="match status" value="1"/>
</dbReference>
<evidence type="ECO:0000256" key="5">
    <source>
        <dbReference type="ARBA" id="ARBA00022741"/>
    </source>
</evidence>
<dbReference type="NCBIfam" id="NF001208">
    <property type="entry name" value="PRK00174.1"/>
    <property type="match status" value="1"/>
</dbReference>
<dbReference type="InterPro" id="IPR042099">
    <property type="entry name" value="ANL_N_sf"/>
</dbReference>
<dbReference type="Gene3D" id="3.40.50.12780">
    <property type="entry name" value="N-terminal domain of ligase-like"/>
    <property type="match status" value="2"/>
</dbReference>
<dbReference type="GO" id="GO:0005524">
    <property type="term" value="F:ATP binding"/>
    <property type="evidence" value="ECO:0007669"/>
    <property type="project" value="UniProtKB-KW"/>
</dbReference>
<proteinExistence type="inferred from homology"/>
<evidence type="ECO:0000259" key="9">
    <source>
        <dbReference type="Pfam" id="PF13193"/>
    </source>
</evidence>
<accession>A0AAF0TIY7</accession>
<dbReference type="PROSITE" id="PS00455">
    <property type="entry name" value="AMP_BINDING"/>
    <property type="match status" value="1"/>
</dbReference>
<evidence type="ECO:0000256" key="2">
    <source>
        <dbReference type="ARBA" id="ARBA00006432"/>
    </source>
</evidence>
<dbReference type="GO" id="GO:0009698">
    <property type="term" value="P:phenylpropanoid metabolic process"/>
    <property type="evidence" value="ECO:0007669"/>
    <property type="project" value="UniProtKB-KW"/>
</dbReference>
<dbReference type="InterPro" id="IPR020845">
    <property type="entry name" value="AMP-binding_CS"/>
</dbReference>
<dbReference type="Proteomes" id="UP001234989">
    <property type="component" value="Chromosome 2"/>
</dbReference>
<dbReference type="GO" id="GO:0003987">
    <property type="term" value="F:acetate-CoA ligase activity"/>
    <property type="evidence" value="ECO:0007669"/>
    <property type="project" value="UniProtKB-EC"/>
</dbReference>
<dbReference type="Pfam" id="PF00501">
    <property type="entry name" value="AMP-binding"/>
    <property type="match status" value="2"/>
</dbReference>
<dbReference type="Pfam" id="PF13193">
    <property type="entry name" value="AMP-binding_C"/>
    <property type="match status" value="1"/>
</dbReference>
<keyword evidence="4" id="KW-0436">Ligase</keyword>
<evidence type="ECO:0000259" key="8">
    <source>
        <dbReference type="Pfam" id="PF00501"/>
    </source>
</evidence>
<evidence type="ECO:0000313" key="12">
    <source>
        <dbReference type="Proteomes" id="UP001234989"/>
    </source>
</evidence>